<proteinExistence type="predicted"/>
<dbReference type="EMBL" id="GGEC01052019">
    <property type="protein sequence ID" value="MBX32503.1"/>
    <property type="molecule type" value="Transcribed_RNA"/>
</dbReference>
<evidence type="ECO:0000313" key="1">
    <source>
        <dbReference type="EMBL" id="MBX32503.1"/>
    </source>
</evidence>
<dbReference type="AlphaFoldDB" id="A0A2P2MQK8"/>
<accession>A0A2P2MQK8</accession>
<name>A0A2P2MQK8_RHIMU</name>
<sequence length="29" mass="3459">MSKLESHNFSFVGFTKFTVTLCTLRRHRD</sequence>
<organism evidence="1">
    <name type="scientific">Rhizophora mucronata</name>
    <name type="common">Asiatic mangrove</name>
    <dbReference type="NCBI Taxonomy" id="61149"/>
    <lineage>
        <taxon>Eukaryota</taxon>
        <taxon>Viridiplantae</taxon>
        <taxon>Streptophyta</taxon>
        <taxon>Embryophyta</taxon>
        <taxon>Tracheophyta</taxon>
        <taxon>Spermatophyta</taxon>
        <taxon>Magnoliopsida</taxon>
        <taxon>eudicotyledons</taxon>
        <taxon>Gunneridae</taxon>
        <taxon>Pentapetalae</taxon>
        <taxon>rosids</taxon>
        <taxon>fabids</taxon>
        <taxon>Malpighiales</taxon>
        <taxon>Rhizophoraceae</taxon>
        <taxon>Rhizophora</taxon>
    </lineage>
</organism>
<reference evidence="1" key="1">
    <citation type="submission" date="2018-02" db="EMBL/GenBank/DDBJ databases">
        <title>Rhizophora mucronata_Transcriptome.</title>
        <authorList>
            <person name="Meera S.P."/>
            <person name="Sreeshan A."/>
            <person name="Augustine A."/>
        </authorList>
    </citation>
    <scope>NUCLEOTIDE SEQUENCE</scope>
    <source>
        <tissue evidence="1">Leaf</tissue>
    </source>
</reference>
<protein>
    <submittedName>
        <fullName evidence="1">Uncharacterized protein</fullName>
    </submittedName>
</protein>